<feature type="transmembrane region" description="Helical" evidence="6">
    <location>
        <begin position="60"/>
        <end position="77"/>
    </location>
</feature>
<comment type="subcellular location">
    <subcellularLocation>
        <location evidence="1">Membrane</location>
        <topology evidence="1">Multi-pass membrane protein</topology>
    </subcellularLocation>
</comment>
<name>A0ABR4BYS4_9HELO</name>
<comment type="caution">
    <text evidence="7">The sequence shown here is derived from an EMBL/GenBank/DDBJ whole genome shotgun (WGS) entry which is preliminary data.</text>
</comment>
<evidence type="ECO:0000256" key="5">
    <source>
        <dbReference type="ARBA" id="ARBA00034313"/>
    </source>
</evidence>
<feature type="transmembrane region" description="Helical" evidence="6">
    <location>
        <begin position="20"/>
        <end position="39"/>
    </location>
</feature>
<comment type="similarity">
    <text evidence="5">Belongs to the anthrone oxygenase family.</text>
</comment>
<evidence type="ECO:0000256" key="2">
    <source>
        <dbReference type="ARBA" id="ARBA00022692"/>
    </source>
</evidence>
<evidence type="ECO:0000256" key="4">
    <source>
        <dbReference type="ARBA" id="ARBA00023136"/>
    </source>
</evidence>
<evidence type="ECO:0000256" key="3">
    <source>
        <dbReference type="ARBA" id="ARBA00022989"/>
    </source>
</evidence>
<dbReference type="EMBL" id="JAZHXI010000016">
    <property type="protein sequence ID" value="KAL2062820.1"/>
    <property type="molecule type" value="Genomic_DNA"/>
</dbReference>
<keyword evidence="8" id="KW-1185">Reference proteome</keyword>
<keyword evidence="4 6" id="KW-0472">Membrane</keyword>
<dbReference type="PANTHER" id="PTHR35042:SF1">
    <property type="entry name" value="DUF1772-DOMAIN-CONTAINING PROTEIN"/>
    <property type="match status" value="1"/>
</dbReference>
<dbReference type="InterPro" id="IPR013901">
    <property type="entry name" value="Anthrone_oxy"/>
</dbReference>
<evidence type="ECO:0000256" key="1">
    <source>
        <dbReference type="ARBA" id="ARBA00004141"/>
    </source>
</evidence>
<proteinExistence type="inferred from homology"/>
<dbReference type="Proteomes" id="UP001595075">
    <property type="component" value="Unassembled WGS sequence"/>
</dbReference>
<keyword evidence="2 6" id="KW-0812">Transmembrane</keyword>
<keyword evidence="3 6" id="KW-1133">Transmembrane helix</keyword>
<dbReference type="PANTHER" id="PTHR35042">
    <property type="entry name" value="ANTHRONE OXYGENASE ENCC"/>
    <property type="match status" value="1"/>
</dbReference>
<reference evidence="7 8" key="1">
    <citation type="journal article" date="2024" name="Commun. Biol.">
        <title>Comparative genomic analysis of thermophilic fungi reveals convergent evolutionary adaptations and gene losses.</title>
        <authorList>
            <person name="Steindorff A.S."/>
            <person name="Aguilar-Pontes M.V."/>
            <person name="Robinson A.J."/>
            <person name="Andreopoulos B."/>
            <person name="LaButti K."/>
            <person name="Kuo A."/>
            <person name="Mondo S."/>
            <person name="Riley R."/>
            <person name="Otillar R."/>
            <person name="Haridas S."/>
            <person name="Lipzen A."/>
            <person name="Grimwood J."/>
            <person name="Schmutz J."/>
            <person name="Clum A."/>
            <person name="Reid I.D."/>
            <person name="Moisan M.C."/>
            <person name="Butler G."/>
            <person name="Nguyen T.T.M."/>
            <person name="Dewar K."/>
            <person name="Conant G."/>
            <person name="Drula E."/>
            <person name="Henrissat B."/>
            <person name="Hansel C."/>
            <person name="Singer S."/>
            <person name="Hutchinson M.I."/>
            <person name="de Vries R.P."/>
            <person name="Natvig D.O."/>
            <person name="Powell A.J."/>
            <person name="Tsang A."/>
            <person name="Grigoriev I.V."/>
        </authorList>
    </citation>
    <scope>NUCLEOTIDE SEQUENCE [LARGE SCALE GENOMIC DNA]</scope>
    <source>
        <strain evidence="7 8">CBS 494.80</strain>
    </source>
</reference>
<sequence length="184" mass="20137">MSLETPVPIRLAQTLGITTSLILAGSTLSTSMVTIPRILESPPNLLIQQWGHMYDVGKKTGPIASSIASSAFFYLAYKTHVSSLALLNTTGPWIGRNWLYTLAGVLSVGIVPYTFAFILPTNKKLLRLVEGTRRIEMSKEEVVLQSQEERNAHQLVDWWAVLNLGRGAMLVGSGVLGVWASLGW</sequence>
<dbReference type="Pfam" id="PF08592">
    <property type="entry name" value="Anthrone_oxy"/>
    <property type="match status" value="1"/>
</dbReference>
<organism evidence="7 8">
    <name type="scientific">Oculimacula yallundae</name>
    <dbReference type="NCBI Taxonomy" id="86028"/>
    <lineage>
        <taxon>Eukaryota</taxon>
        <taxon>Fungi</taxon>
        <taxon>Dikarya</taxon>
        <taxon>Ascomycota</taxon>
        <taxon>Pezizomycotina</taxon>
        <taxon>Leotiomycetes</taxon>
        <taxon>Helotiales</taxon>
        <taxon>Ploettnerulaceae</taxon>
        <taxon>Oculimacula</taxon>
    </lineage>
</organism>
<evidence type="ECO:0000256" key="6">
    <source>
        <dbReference type="SAM" id="Phobius"/>
    </source>
</evidence>
<evidence type="ECO:0008006" key="9">
    <source>
        <dbReference type="Google" id="ProtNLM"/>
    </source>
</evidence>
<gene>
    <name evidence="7" type="ORF">VTL71DRAFT_5892</name>
</gene>
<evidence type="ECO:0000313" key="8">
    <source>
        <dbReference type="Proteomes" id="UP001595075"/>
    </source>
</evidence>
<accession>A0ABR4BYS4</accession>
<feature type="transmembrane region" description="Helical" evidence="6">
    <location>
        <begin position="97"/>
        <end position="119"/>
    </location>
</feature>
<evidence type="ECO:0000313" key="7">
    <source>
        <dbReference type="EMBL" id="KAL2062820.1"/>
    </source>
</evidence>
<protein>
    <recommendedName>
        <fullName evidence="9">DUF1772-domain-containing protein</fullName>
    </recommendedName>
</protein>